<feature type="transmembrane region" description="Helical" evidence="4">
    <location>
        <begin position="381"/>
        <end position="400"/>
    </location>
</feature>
<feature type="region of interest" description="Disordered" evidence="3">
    <location>
        <begin position="474"/>
        <end position="495"/>
    </location>
</feature>
<organism evidence="5 6">
    <name type="scientific">Clostridium tanneri</name>
    <dbReference type="NCBI Taxonomy" id="3037988"/>
    <lineage>
        <taxon>Bacteria</taxon>
        <taxon>Bacillati</taxon>
        <taxon>Bacillota</taxon>
        <taxon>Clostridia</taxon>
        <taxon>Eubacteriales</taxon>
        <taxon>Clostridiaceae</taxon>
        <taxon>Clostridium</taxon>
    </lineage>
</organism>
<comment type="caution">
    <text evidence="5">The sequence shown here is derived from an EMBL/GenBank/DDBJ whole genome shotgun (WGS) entry which is preliminary data.</text>
</comment>
<keyword evidence="6" id="KW-1185">Reference proteome</keyword>
<evidence type="ECO:0000313" key="6">
    <source>
        <dbReference type="Proteomes" id="UP001281656"/>
    </source>
</evidence>
<evidence type="ECO:0000256" key="3">
    <source>
        <dbReference type="SAM" id="MobiDB-lite"/>
    </source>
</evidence>
<feature type="transmembrane region" description="Helical" evidence="4">
    <location>
        <begin position="329"/>
        <end position="349"/>
    </location>
</feature>
<accession>A0ABU4JXC4</accession>
<protein>
    <submittedName>
        <fullName evidence="5">Spore germination protein</fullName>
    </submittedName>
</protein>
<proteinExistence type="inferred from homology"/>
<keyword evidence="4" id="KW-0812">Transmembrane</keyword>
<dbReference type="RefSeq" id="WP_318799053.1">
    <property type="nucleotide sequence ID" value="NZ_JARUJP010000029.1"/>
</dbReference>
<reference evidence="5 6" key="1">
    <citation type="submission" date="2023-04" db="EMBL/GenBank/DDBJ databases">
        <title>Clostridium tannerae sp. nov., isolated from the fecal material of an alpaca.</title>
        <authorList>
            <person name="Miller S."/>
            <person name="Hendry M."/>
            <person name="King J."/>
            <person name="Sankaranarayanan K."/>
            <person name="Lawson P.A."/>
        </authorList>
    </citation>
    <scope>NUCLEOTIDE SEQUENCE [LARGE SCALE GENOMIC DNA]</scope>
    <source>
        <strain evidence="5 6">A1-XYC3</strain>
    </source>
</reference>
<keyword evidence="2 4" id="KW-0472">Membrane</keyword>
<feature type="transmembrane region" description="Helical" evidence="4">
    <location>
        <begin position="289"/>
        <end position="308"/>
    </location>
</feature>
<gene>
    <name evidence="5" type="ORF">P8V03_16825</name>
</gene>
<sequence length="495" mass="55674">MALYTSDLKQNIDFITSELGMKSSIVVKSFFIGSDQPLDAAIIYINGLVEKNTIDRDILSPLMLYIQENLNCKENLAEYLCKRYIFMSSTNIETDINEIITSVKKGNSVILINGIFEGIVLDTSGGESRSILEPETETSVRGSRESFVENLDTNISLIGRKLKDKNLVVEKFILGQLTQNDAAIIYVQDLADDTVVNKIRERICSINVDKVTDVGTLQQYIEDYTYSPFPQTLVTERPDVAVAQLSEGRVIMAVEGSPTVLTGPATLIEFFQAVEDYYQRTLASSFIRIIRLLAVFIVITLPSIYLTLMKFNTELIPIKFITPIIQSRIGIALTPFMEILSMELIVEFLREGGLRLPSKIGQTLSVVGGIIIGDTAVRSRIVSPTTLFIIGISVISTFLIPKYDMSIAIRLLRFPMLLLANFLGIFGIGLGYFVITVHLCSLDSFGVPYLEFKKQDMKDVFIRSPLWQFNKRPKSIPNKDSVRQSDFRDKWQKDE</sequence>
<comment type="similarity">
    <text evidence="1">Belongs to the GerABKA family.</text>
</comment>
<dbReference type="Pfam" id="PF03323">
    <property type="entry name" value="GerA"/>
    <property type="match status" value="1"/>
</dbReference>
<evidence type="ECO:0000256" key="2">
    <source>
        <dbReference type="ARBA" id="ARBA00023136"/>
    </source>
</evidence>
<evidence type="ECO:0000256" key="4">
    <source>
        <dbReference type="SAM" id="Phobius"/>
    </source>
</evidence>
<dbReference type="PANTHER" id="PTHR22550:SF16">
    <property type="entry name" value="SPORE GERMINATION PROTEIN"/>
    <property type="match status" value="1"/>
</dbReference>
<dbReference type="InterPro" id="IPR004995">
    <property type="entry name" value="Spore_Ger"/>
</dbReference>
<feature type="transmembrane region" description="Helical" evidence="4">
    <location>
        <begin position="412"/>
        <end position="435"/>
    </location>
</feature>
<dbReference type="PIRSF" id="PIRSF005690">
    <property type="entry name" value="GerBA"/>
    <property type="match status" value="1"/>
</dbReference>
<dbReference type="Proteomes" id="UP001281656">
    <property type="component" value="Unassembled WGS sequence"/>
</dbReference>
<name>A0ABU4JXC4_9CLOT</name>
<feature type="compositionally biased region" description="Basic and acidic residues" evidence="3">
    <location>
        <begin position="480"/>
        <end position="495"/>
    </location>
</feature>
<evidence type="ECO:0000256" key="1">
    <source>
        <dbReference type="ARBA" id="ARBA00005278"/>
    </source>
</evidence>
<dbReference type="InterPro" id="IPR050768">
    <property type="entry name" value="UPF0353/GerABKA_families"/>
</dbReference>
<dbReference type="PANTHER" id="PTHR22550">
    <property type="entry name" value="SPORE GERMINATION PROTEIN"/>
    <property type="match status" value="1"/>
</dbReference>
<dbReference type="EMBL" id="JARUJP010000029">
    <property type="protein sequence ID" value="MDW8802811.1"/>
    <property type="molecule type" value="Genomic_DNA"/>
</dbReference>
<evidence type="ECO:0000313" key="5">
    <source>
        <dbReference type="EMBL" id="MDW8802811.1"/>
    </source>
</evidence>
<keyword evidence="4" id="KW-1133">Transmembrane helix</keyword>